<organism evidence="1 2">
    <name type="scientific">Chitinophaga silvatica</name>
    <dbReference type="NCBI Taxonomy" id="2282649"/>
    <lineage>
        <taxon>Bacteria</taxon>
        <taxon>Pseudomonadati</taxon>
        <taxon>Bacteroidota</taxon>
        <taxon>Chitinophagia</taxon>
        <taxon>Chitinophagales</taxon>
        <taxon>Chitinophagaceae</taxon>
        <taxon>Chitinophaga</taxon>
    </lineage>
</organism>
<dbReference type="PROSITE" id="PS51257">
    <property type="entry name" value="PROKAR_LIPOPROTEIN"/>
    <property type="match status" value="1"/>
</dbReference>
<dbReference type="Pfam" id="PF16407">
    <property type="entry name" value="PKD_2"/>
    <property type="match status" value="1"/>
</dbReference>
<sequence length="496" mass="54826">MKYLLYISLILMVACSKDKGNYDYQTLNDVVITGIKSGQDNDNIYNIVQGTKLIINPDVTRKLNQDPDLSYTWEIGKDTVGTDKNLDVTINLPFGKNNGRYTVKDNKTGVRYFTDFIVNVTSPYGKGYFILAESSTGNTMISFKSLINASDPIISTDEIAGVKYGKKPVNIMGYKLYASGPNDYKWQVFVTSQEGPNPTVFTDLTSFVPQKFINATSYLEGQNFSFAPTYATTFTSSTLNFFISGGKLITYRKGILYRPAAPDDADDYRLAPWIGTILTIHQSDFIGYDEKNERFRHFSVQPTDVVSGIYGDRFTYDKISEIPGYHDATKGQHFFAGGGWNVSTTQTAVVKAILKSGNKLHFYTLPMVYKSPATSPYIPVITKDAEFDLPGGLLAGATATLSAVTFDWYICNGNKIYRANSITPTLNDVITLPAGAGEIITVRLLENDTKLLVGTYKENASGDKKGSLYKIDIAGQKILEAYELVTGKPVDIFVAD</sequence>
<dbReference type="OrthoDB" id="1095195at2"/>
<evidence type="ECO:0000313" key="1">
    <source>
        <dbReference type="EMBL" id="RFS21770.1"/>
    </source>
</evidence>
<reference evidence="1 2" key="1">
    <citation type="submission" date="2018-07" db="EMBL/GenBank/DDBJ databases">
        <title>Chitinophaga K2CV101002-2 sp. nov., isolated from a monsoon evergreen broad-leaved forest soil.</title>
        <authorList>
            <person name="Lv Y."/>
        </authorList>
    </citation>
    <scope>NUCLEOTIDE SEQUENCE [LARGE SCALE GENOMIC DNA]</scope>
    <source>
        <strain evidence="1 2">GDMCC 1.1288</strain>
    </source>
</reference>
<dbReference type="Proteomes" id="UP000260644">
    <property type="component" value="Unassembled WGS sequence"/>
</dbReference>
<accession>A0A3E1Y8Q5</accession>
<gene>
    <name evidence="1" type="ORF">DVR12_14005</name>
</gene>
<dbReference type="RefSeq" id="WP_116976319.1">
    <property type="nucleotide sequence ID" value="NZ_QPMM01000007.1"/>
</dbReference>
<comment type="caution">
    <text evidence="1">The sequence shown here is derived from an EMBL/GenBank/DDBJ whole genome shotgun (WGS) entry which is preliminary data.</text>
</comment>
<dbReference type="AlphaFoldDB" id="A0A3E1Y8Q5"/>
<name>A0A3E1Y8Q5_9BACT</name>
<proteinExistence type="predicted"/>
<evidence type="ECO:0000313" key="2">
    <source>
        <dbReference type="Proteomes" id="UP000260644"/>
    </source>
</evidence>
<protein>
    <recommendedName>
        <fullName evidence="3">PKD-like family protein</fullName>
    </recommendedName>
</protein>
<keyword evidence="2" id="KW-1185">Reference proteome</keyword>
<dbReference type="EMBL" id="QPMM01000007">
    <property type="protein sequence ID" value="RFS21770.1"/>
    <property type="molecule type" value="Genomic_DNA"/>
</dbReference>
<dbReference type="InterPro" id="IPR032183">
    <property type="entry name" value="PKD-like"/>
</dbReference>
<evidence type="ECO:0008006" key="3">
    <source>
        <dbReference type="Google" id="ProtNLM"/>
    </source>
</evidence>